<comment type="caution">
    <text evidence="7">The sequence shown here is derived from an EMBL/GenBank/DDBJ whole genome shotgun (WGS) entry which is preliminary data.</text>
</comment>
<dbReference type="Gene3D" id="3.40.190.10">
    <property type="entry name" value="Periplasmic binding protein-like II"/>
    <property type="match status" value="2"/>
</dbReference>
<dbReference type="GO" id="GO:0035435">
    <property type="term" value="P:phosphate ion transmembrane transport"/>
    <property type="evidence" value="ECO:0007669"/>
    <property type="project" value="InterPro"/>
</dbReference>
<dbReference type="PANTHER" id="PTHR42996">
    <property type="entry name" value="PHOSPHATE-BINDING PROTEIN PSTS"/>
    <property type="match status" value="1"/>
</dbReference>
<sequence>MHILYISKLKSLPKGKNMSLSGSKGISKILGIGIVAVVLVAAGLIYYTQSMGAEQPATITAGGASFPYPLISKWVSEYNKLHPAVQITYQSVGSGAGQNGLFAKTFDFAGSDAPLKDSQMEQNPGILHIPETGGGIVVAYNIPNIGSGMNLTADVIAKIFQGNITKWNAPEIAAINPALTLPDLNIVVIRRSDSSGTTNGFTSYLKNASSVWILGSGTTVNWPVGIGASGNSGVASTLQQTPGGVGYLEFFYAKNNSIPYAKVMNRNGQFVEPTLTSISRALGAAAPLLSSDVRASVVNMPGDGVYPISVFTYILVYKDLSYMPEAKAKAVANFLWWIIHDGQSYSESLLYPRLPSSVVTVAEANLKQLTYNGRPLL</sequence>
<reference evidence="7" key="1">
    <citation type="journal article" date="2020" name="mSystems">
        <title>Genome- and Community-Level Interaction Insights into Carbon Utilization and Element Cycling Functions of Hydrothermarchaeota in Hydrothermal Sediment.</title>
        <authorList>
            <person name="Zhou Z."/>
            <person name="Liu Y."/>
            <person name="Xu W."/>
            <person name="Pan J."/>
            <person name="Luo Z.H."/>
            <person name="Li M."/>
        </authorList>
    </citation>
    <scope>NUCLEOTIDE SEQUENCE [LARGE SCALE GENOMIC DNA]</scope>
    <source>
        <strain evidence="7">SpSt-1038</strain>
    </source>
</reference>
<organism evidence="7">
    <name type="scientific">Candidatus Methanosuratincola petrocarbonis</name>
    <name type="common">ex Vanwonterghem et al. 2016</name>
    <dbReference type="NCBI Taxonomy" id="1867261"/>
    <lineage>
        <taxon>Archaea</taxon>
        <taxon>Thermoproteota</taxon>
        <taxon>Methanosuratincolia</taxon>
        <taxon>Candidatus Methanomethylicales</taxon>
        <taxon>Candidatus Methanomethylicaceae</taxon>
        <taxon>Candidatus Methanosuratincola (ex Vanwonterghem et al. 2016)</taxon>
    </lineage>
</organism>
<evidence type="ECO:0000256" key="1">
    <source>
        <dbReference type="ARBA" id="ARBA00008725"/>
    </source>
</evidence>
<name>A0A7J3UZT3_9CREN</name>
<dbReference type="Pfam" id="PF12849">
    <property type="entry name" value="PBP_like_2"/>
    <property type="match status" value="1"/>
</dbReference>
<dbReference type="InterPro" id="IPR050962">
    <property type="entry name" value="Phosphate-bind_PstS"/>
</dbReference>
<evidence type="ECO:0000256" key="5">
    <source>
        <dbReference type="SAM" id="Phobius"/>
    </source>
</evidence>
<proteinExistence type="inferred from homology"/>
<gene>
    <name evidence="7" type="primary">pstS</name>
    <name evidence="7" type="ORF">ENL91_04315</name>
</gene>
<dbReference type="InterPro" id="IPR024370">
    <property type="entry name" value="PBP_domain"/>
</dbReference>
<dbReference type="EMBL" id="DRVT01000052">
    <property type="protein sequence ID" value="HHI49377.1"/>
    <property type="molecule type" value="Genomic_DNA"/>
</dbReference>
<keyword evidence="3 4" id="KW-0592">Phosphate transport</keyword>
<feature type="domain" description="PBP" evidence="6">
    <location>
        <begin position="54"/>
        <end position="335"/>
    </location>
</feature>
<dbReference type="NCBIfam" id="TIGR00975">
    <property type="entry name" value="3a0107s03"/>
    <property type="match status" value="1"/>
</dbReference>
<dbReference type="CDD" id="cd13565">
    <property type="entry name" value="PBP2_PstS"/>
    <property type="match status" value="1"/>
</dbReference>
<protein>
    <recommendedName>
        <fullName evidence="4">Phosphate-binding protein</fullName>
    </recommendedName>
</protein>
<evidence type="ECO:0000313" key="7">
    <source>
        <dbReference type="EMBL" id="HHI49377.1"/>
    </source>
</evidence>
<dbReference type="PANTHER" id="PTHR42996:SF1">
    <property type="entry name" value="PHOSPHATE-BINDING PROTEIN PSTS"/>
    <property type="match status" value="1"/>
</dbReference>
<evidence type="ECO:0000256" key="3">
    <source>
        <dbReference type="ARBA" id="ARBA00022592"/>
    </source>
</evidence>
<dbReference type="GO" id="GO:0043190">
    <property type="term" value="C:ATP-binding cassette (ABC) transporter complex"/>
    <property type="evidence" value="ECO:0007669"/>
    <property type="project" value="InterPro"/>
</dbReference>
<accession>A0A7J3UZT3</accession>
<evidence type="ECO:0000259" key="6">
    <source>
        <dbReference type="Pfam" id="PF12849"/>
    </source>
</evidence>
<feature type="transmembrane region" description="Helical" evidence="5">
    <location>
        <begin position="26"/>
        <end position="47"/>
    </location>
</feature>
<dbReference type="GO" id="GO:0042301">
    <property type="term" value="F:phosphate ion binding"/>
    <property type="evidence" value="ECO:0007669"/>
    <property type="project" value="InterPro"/>
</dbReference>
<dbReference type="InterPro" id="IPR005673">
    <property type="entry name" value="ABC_phos-bd_PstS"/>
</dbReference>
<evidence type="ECO:0000256" key="4">
    <source>
        <dbReference type="PIRNR" id="PIRNR002756"/>
    </source>
</evidence>
<evidence type="ECO:0000256" key="2">
    <source>
        <dbReference type="ARBA" id="ARBA00022448"/>
    </source>
</evidence>
<dbReference type="SUPFAM" id="SSF53850">
    <property type="entry name" value="Periplasmic binding protein-like II"/>
    <property type="match status" value="1"/>
</dbReference>
<dbReference type="AlphaFoldDB" id="A0A7J3UZT3"/>
<keyword evidence="5" id="KW-0812">Transmembrane</keyword>
<comment type="similarity">
    <text evidence="1 4">Belongs to the PstS family.</text>
</comment>
<dbReference type="PIRSF" id="PIRSF002756">
    <property type="entry name" value="PstS"/>
    <property type="match status" value="1"/>
</dbReference>
<keyword evidence="5" id="KW-0472">Membrane</keyword>
<keyword evidence="2 4" id="KW-0813">Transport</keyword>
<keyword evidence="5" id="KW-1133">Transmembrane helix</keyword>